<evidence type="ECO:0000256" key="7">
    <source>
        <dbReference type="SAM" id="MobiDB-lite"/>
    </source>
</evidence>
<dbReference type="InterPro" id="IPR013766">
    <property type="entry name" value="Thioredoxin_domain"/>
</dbReference>
<dbReference type="OrthoDB" id="9790390at2"/>
<dbReference type="Pfam" id="PF00085">
    <property type="entry name" value="Thioredoxin"/>
    <property type="match status" value="2"/>
</dbReference>
<dbReference type="PROSITE" id="PS51352">
    <property type="entry name" value="THIOREDOXIN_2"/>
    <property type="match status" value="2"/>
</dbReference>
<dbReference type="InterPro" id="IPR005746">
    <property type="entry name" value="Thioredoxin"/>
</dbReference>
<dbReference type="InterPro" id="IPR017937">
    <property type="entry name" value="Thioredoxin_CS"/>
</dbReference>
<evidence type="ECO:0000256" key="5">
    <source>
        <dbReference type="ARBA" id="ARBA00023284"/>
    </source>
</evidence>
<protein>
    <recommendedName>
        <fullName evidence="6">Thioredoxin</fullName>
    </recommendedName>
</protein>
<accession>A0A0M8KAG8</accession>
<keyword evidence="3" id="KW-0249">Electron transport</keyword>
<dbReference type="PANTHER" id="PTHR45663">
    <property type="entry name" value="GEO12009P1"/>
    <property type="match status" value="1"/>
</dbReference>
<dbReference type="NCBIfam" id="TIGR01068">
    <property type="entry name" value="thioredoxin"/>
    <property type="match status" value="1"/>
</dbReference>
<feature type="compositionally biased region" description="Basic and acidic residues" evidence="7">
    <location>
        <begin position="143"/>
        <end position="153"/>
    </location>
</feature>
<comment type="similarity">
    <text evidence="1">Belongs to the thioredoxin family.</text>
</comment>
<feature type="domain" description="Thioredoxin" evidence="8">
    <location>
        <begin position="138"/>
        <end position="258"/>
    </location>
</feature>
<dbReference type="Proteomes" id="UP000037784">
    <property type="component" value="Unassembled WGS sequence"/>
</dbReference>
<dbReference type="SUPFAM" id="SSF52833">
    <property type="entry name" value="Thioredoxin-like"/>
    <property type="match status" value="2"/>
</dbReference>
<dbReference type="AlphaFoldDB" id="A0A0M8KAG8"/>
<dbReference type="RefSeq" id="WP_082374383.1">
    <property type="nucleotide sequence ID" value="NZ_BBZA01000224.1"/>
</dbReference>
<evidence type="ECO:0000256" key="4">
    <source>
        <dbReference type="ARBA" id="ARBA00023157"/>
    </source>
</evidence>
<reference evidence="10" key="1">
    <citation type="submission" date="2015-08" db="EMBL/GenBank/DDBJ databases">
        <title>Draft Genome Sequence of a Heterotrophic Facultative Anaerobic Bacterium Ardenticatena maritima Strain 110S.</title>
        <authorList>
            <person name="Kawaichi S."/>
            <person name="Yoshida T."/>
            <person name="Sako Y."/>
            <person name="Nakamura R."/>
        </authorList>
    </citation>
    <scope>NUCLEOTIDE SEQUENCE [LARGE SCALE GENOMIC DNA]</scope>
    <source>
        <strain evidence="10">110S</strain>
    </source>
</reference>
<proteinExistence type="inferred from homology"/>
<evidence type="ECO:0000259" key="8">
    <source>
        <dbReference type="PROSITE" id="PS51352"/>
    </source>
</evidence>
<keyword evidence="10" id="KW-1185">Reference proteome</keyword>
<dbReference type="PROSITE" id="PS00194">
    <property type="entry name" value="THIOREDOXIN_1"/>
    <property type="match status" value="1"/>
</dbReference>
<organism evidence="9 10">
    <name type="scientific">Ardenticatena maritima</name>
    <dbReference type="NCBI Taxonomy" id="872965"/>
    <lineage>
        <taxon>Bacteria</taxon>
        <taxon>Bacillati</taxon>
        <taxon>Chloroflexota</taxon>
        <taxon>Ardenticatenia</taxon>
        <taxon>Ardenticatenales</taxon>
        <taxon>Ardenticatenaceae</taxon>
        <taxon>Ardenticatena</taxon>
    </lineage>
</organism>
<feature type="region of interest" description="Disordered" evidence="7">
    <location>
        <begin position="118"/>
        <end position="153"/>
    </location>
</feature>
<dbReference type="STRING" id="872965.SE16_14805"/>
<keyword evidence="2" id="KW-0813">Transport</keyword>
<evidence type="ECO:0000256" key="2">
    <source>
        <dbReference type="ARBA" id="ARBA00022448"/>
    </source>
</evidence>
<evidence type="ECO:0000256" key="1">
    <source>
        <dbReference type="ARBA" id="ARBA00008987"/>
    </source>
</evidence>
<dbReference type="CDD" id="cd02947">
    <property type="entry name" value="TRX_family"/>
    <property type="match status" value="2"/>
</dbReference>
<name>A0A0M8KAG8_9CHLR</name>
<evidence type="ECO:0000313" key="9">
    <source>
        <dbReference type="EMBL" id="GAP64052.1"/>
    </source>
</evidence>
<sequence length="261" mass="28707">MAIFDAPIHANDMTYDRAVYQAKVPVVAVFWRRECPPCEQLDPVLNRLAREYAGKLLVVKLNVEDAPQAAQREQVRHLPTLLLVKDGRVVQRGEGAPTESALREWAAYLVGERSATPTQTLSGASVPLHATAQRTPPPPPRQPRPEPRAAHADGKPVVLTDATFADFISSGVALVDFWAEWCGPCHMIAPAIESLAREYAGRVKVGKLNVDENPRTPMQFQIRGIPTLIIFRNGQPVDRIVGVQSLPALRQRLDAVLAGVR</sequence>
<gene>
    <name evidence="9" type="primary">trxA</name>
    <name evidence="9" type="ORF">ARMA_2475</name>
</gene>
<evidence type="ECO:0000256" key="3">
    <source>
        <dbReference type="ARBA" id="ARBA00022982"/>
    </source>
</evidence>
<dbReference type="PANTHER" id="PTHR45663:SF11">
    <property type="entry name" value="GEO12009P1"/>
    <property type="match status" value="1"/>
</dbReference>
<dbReference type="Gene3D" id="3.40.30.10">
    <property type="entry name" value="Glutaredoxin"/>
    <property type="match status" value="2"/>
</dbReference>
<dbReference type="FunFam" id="3.40.30.10:FF:000001">
    <property type="entry name" value="Thioredoxin"/>
    <property type="match status" value="1"/>
</dbReference>
<dbReference type="GO" id="GO:0005737">
    <property type="term" value="C:cytoplasm"/>
    <property type="evidence" value="ECO:0007669"/>
    <property type="project" value="TreeGrafter"/>
</dbReference>
<comment type="caution">
    <text evidence="9">The sequence shown here is derived from an EMBL/GenBank/DDBJ whole genome shotgun (WGS) entry which is preliminary data.</text>
</comment>
<dbReference type="InParanoid" id="A0A0M8KAG8"/>
<keyword evidence="4" id="KW-1015">Disulfide bond</keyword>
<dbReference type="GO" id="GO:0015035">
    <property type="term" value="F:protein-disulfide reductase activity"/>
    <property type="evidence" value="ECO:0007669"/>
    <property type="project" value="UniProtKB-UniRule"/>
</dbReference>
<dbReference type="InterPro" id="IPR036249">
    <property type="entry name" value="Thioredoxin-like_sf"/>
</dbReference>
<evidence type="ECO:0000256" key="6">
    <source>
        <dbReference type="NCBIfam" id="TIGR01068"/>
    </source>
</evidence>
<dbReference type="EMBL" id="BBZA01000224">
    <property type="protein sequence ID" value="GAP64052.1"/>
    <property type="molecule type" value="Genomic_DNA"/>
</dbReference>
<evidence type="ECO:0000313" key="10">
    <source>
        <dbReference type="Proteomes" id="UP000037784"/>
    </source>
</evidence>
<dbReference type="PRINTS" id="PR00421">
    <property type="entry name" value="THIOREDOXIN"/>
</dbReference>
<keyword evidence="5" id="KW-0676">Redox-active center</keyword>
<feature type="domain" description="Thioredoxin" evidence="8">
    <location>
        <begin position="1"/>
        <end position="111"/>
    </location>
</feature>